<dbReference type="RefSeq" id="WP_209641950.1">
    <property type="nucleotide sequence ID" value="NZ_JAGINW010000001.1"/>
</dbReference>
<gene>
    <name evidence="2" type="ORF">JOF56_005026</name>
</gene>
<dbReference type="Proteomes" id="UP001519332">
    <property type="component" value="Unassembled WGS sequence"/>
</dbReference>
<evidence type="ECO:0000313" key="2">
    <source>
        <dbReference type="EMBL" id="MBP2324641.1"/>
    </source>
</evidence>
<accession>A0ABS4TL93</accession>
<reference evidence="2 3" key="1">
    <citation type="submission" date="2021-03" db="EMBL/GenBank/DDBJ databases">
        <title>Sequencing the genomes of 1000 actinobacteria strains.</title>
        <authorList>
            <person name="Klenk H.-P."/>
        </authorList>
    </citation>
    <scope>NUCLEOTIDE SEQUENCE [LARGE SCALE GENOMIC DNA]</scope>
    <source>
        <strain evidence="2 3">DSM 46670</strain>
    </source>
</reference>
<dbReference type="PANTHER" id="PTHR39335:SF1">
    <property type="entry name" value="BLL4220 PROTEIN"/>
    <property type="match status" value="1"/>
</dbReference>
<dbReference type="PANTHER" id="PTHR39335">
    <property type="entry name" value="BLL4220 PROTEIN"/>
    <property type="match status" value="1"/>
</dbReference>
<keyword evidence="3" id="KW-1185">Reference proteome</keyword>
<keyword evidence="1" id="KW-0732">Signal</keyword>
<dbReference type="EMBL" id="JAGINW010000001">
    <property type="protein sequence ID" value="MBP2324641.1"/>
    <property type="molecule type" value="Genomic_DNA"/>
</dbReference>
<sequence length="318" mass="32439">MASARVRHILATAAAVGAVLATAACGASPTATPAANQRQLQQQPPAVAAPTGTVAVDDAPAAAAGEGDGDKASALKTVEAGALGSVVVNGAGKTLYRFDKDTPKPPVSNCKDACAQTWPPATISDAATFEGVDKALIGTIDRPDGIKQLTIGGWPQYEYAKDAKAGDITGEAVGGTWWASAPNGARAKDIGKAAAPGTTVVKAMDVKPFGKVLADSKGFTLYRFEKDGVNPKTSACNGECAKTWPPVKAEDNIVAQGIDKSLIGSVTREDGTKQLTVGGWLVYNYIKDTAPCQANGEGVGGTWFVAAPDGKKANANKK</sequence>
<dbReference type="Pfam" id="PF03640">
    <property type="entry name" value="Lipoprotein_15"/>
    <property type="match status" value="4"/>
</dbReference>
<name>A0ABS4TL93_9PSEU</name>
<protein>
    <submittedName>
        <fullName evidence="2">Lipoprotein with Yx(FWY)xxD motif</fullName>
    </submittedName>
</protein>
<dbReference type="PROSITE" id="PS51257">
    <property type="entry name" value="PROKAR_LIPOPROTEIN"/>
    <property type="match status" value="1"/>
</dbReference>
<feature type="chain" id="PRO_5046621700" evidence="1">
    <location>
        <begin position="24"/>
        <end position="318"/>
    </location>
</feature>
<evidence type="ECO:0000313" key="3">
    <source>
        <dbReference type="Proteomes" id="UP001519332"/>
    </source>
</evidence>
<comment type="caution">
    <text evidence="2">The sequence shown here is derived from an EMBL/GenBank/DDBJ whole genome shotgun (WGS) entry which is preliminary data.</text>
</comment>
<dbReference type="InterPro" id="IPR005297">
    <property type="entry name" value="Lipoprotein_repeat"/>
</dbReference>
<keyword evidence="2" id="KW-0449">Lipoprotein</keyword>
<evidence type="ECO:0000256" key="1">
    <source>
        <dbReference type="SAM" id="SignalP"/>
    </source>
</evidence>
<organism evidence="2 3">
    <name type="scientific">Kibdelosporangium banguiense</name>
    <dbReference type="NCBI Taxonomy" id="1365924"/>
    <lineage>
        <taxon>Bacteria</taxon>
        <taxon>Bacillati</taxon>
        <taxon>Actinomycetota</taxon>
        <taxon>Actinomycetes</taxon>
        <taxon>Pseudonocardiales</taxon>
        <taxon>Pseudonocardiaceae</taxon>
        <taxon>Kibdelosporangium</taxon>
    </lineage>
</organism>
<proteinExistence type="predicted"/>
<feature type="signal peptide" evidence="1">
    <location>
        <begin position="1"/>
        <end position="23"/>
    </location>
</feature>